<evidence type="ECO:0000313" key="6">
    <source>
        <dbReference type="EMBL" id="KNE00594.1"/>
    </source>
</evidence>
<proteinExistence type="inferred from homology"/>
<evidence type="ECO:0000256" key="3">
    <source>
        <dbReference type="ARBA" id="ARBA00022942"/>
    </source>
</evidence>
<reference evidence="7" key="1">
    <citation type="journal article" date="2015" name="BMC Genomics">
        <title>Draft genome of a commonly misdiagnosed multidrug resistant pathogen Candida auris.</title>
        <authorList>
            <person name="Chatterjee S."/>
            <person name="Alampalli S.V."/>
            <person name="Nageshan R.K."/>
            <person name="Chettiar S.T."/>
            <person name="Joshi S."/>
            <person name="Tatu U.S."/>
        </authorList>
    </citation>
    <scope>NUCLEOTIDE SEQUENCE [LARGE SCALE GENOMIC DNA]</scope>
    <source>
        <strain evidence="7">6684</strain>
    </source>
</reference>
<evidence type="ECO:0000256" key="1">
    <source>
        <dbReference type="ARBA" id="ARBA00022574"/>
    </source>
</evidence>
<dbReference type="Pfam" id="PF00400">
    <property type="entry name" value="WD40"/>
    <property type="match status" value="1"/>
</dbReference>
<keyword evidence="1 5" id="KW-0853">WD repeat</keyword>
<dbReference type="VEuPathDB" id="FungiDB:CJI96_0000905"/>
<keyword evidence="2" id="KW-0677">Repeat</keyword>
<dbReference type="PROSITE" id="PS00678">
    <property type="entry name" value="WD_REPEATS_1"/>
    <property type="match status" value="1"/>
</dbReference>
<dbReference type="GO" id="GO:0000502">
    <property type="term" value="C:proteasome complex"/>
    <property type="evidence" value="ECO:0007669"/>
    <property type="project" value="UniProtKB-KW"/>
</dbReference>
<dbReference type="InterPro" id="IPR015943">
    <property type="entry name" value="WD40/YVTN_repeat-like_dom_sf"/>
</dbReference>
<dbReference type="PANTHER" id="PTHR19857:SF19">
    <property type="entry name" value="26S PROTEASOME REGULATORY SUBUNIT RPN14"/>
    <property type="match status" value="1"/>
</dbReference>
<dbReference type="AlphaFoldDB" id="A0A0L0P2S8"/>
<name>A0A0L0P2S8_CANAR</name>
<dbReference type="VEuPathDB" id="FungiDB:CJJ09_002152"/>
<protein>
    <submittedName>
        <fullName evidence="6">Uncharacterized protein</fullName>
    </submittedName>
</protein>
<keyword evidence="3" id="KW-0647">Proteasome</keyword>
<dbReference type="SUPFAM" id="SSF50978">
    <property type="entry name" value="WD40 repeat-like"/>
    <property type="match status" value="1"/>
</dbReference>
<accession>A0A0L0P2S8</accession>
<gene>
    <name evidence="6" type="ORF">QG37_02630</name>
</gene>
<dbReference type="VEuPathDB" id="FungiDB:B9J08_000177"/>
<comment type="similarity">
    <text evidence="4">Belongs to the WD repeat PAAF1/RPN14 family.</text>
</comment>
<evidence type="ECO:0000256" key="4">
    <source>
        <dbReference type="ARBA" id="ARBA00038321"/>
    </source>
</evidence>
<dbReference type="VEuPathDB" id="FungiDB:QG37_02630"/>
<dbReference type="InterPro" id="IPR019775">
    <property type="entry name" value="WD40_repeat_CS"/>
</dbReference>
<dbReference type="InterPro" id="IPR001680">
    <property type="entry name" value="WD40_rpt"/>
</dbReference>
<evidence type="ECO:0000256" key="5">
    <source>
        <dbReference type="PROSITE-ProRule" id="PRU00221"/>
    </source>
</evidence>
<dbReference type="EMBL" id="LGST01000018">
    <property type="protein sequence ID" value="KNE00594.1"/>
    <property type="molecule type" value="Genomic_DNA"/>
</dbReference>
<dbReference type="VEuPathDB" id="FungiDB:CJI97_000179"/>
<dbReference type="InterPro" id="IPR051179">
    <property type="entry name" value="WD_repeat_multifunction"/>
</dbReference>
<comment type="caution">
    <text evidence="6">The sequence shown here is derived from an EMBL/GenBank/DDBJ whole genome shotgun (WGS) entry which is preliminary data.</text>
</comment>
<sequence length="392" mass="43704">MKLLTAQKELLEIINEVDLGISNEDKFWIALRDSADEDHLEYGDVVVTKTSEGIQLKCDNFEIVKSGKHTFTVSPPARKCTLPKQSLDIRLVLAVALSKSSENLLVGTERGSLIRFDTKNKAEIKRIKSAHFSDIIMLRIFPSDKVIASIGLDFQIKLWDLELGNEQPTRVFKHQKKRITDVALIGAGRNFVLTSEDGSTVLWECASGNVVSEFLRIDDHEDPALCVTILSTDKKLACSDIVNGELQFECEDKVMYVGYRSGVIQEFRIASHSQTSVKLKRDKDAAVTSLIANEHDLLVAGYEDGTVVMWDKHAEQPKHEVQFHPSFPISNMTLAGSETLVFDNGPEGLFTMNLTTRDVGQLIGLLEAFRVHLIAAVENTVVVATEDEIVQY</sequence>
<dbReference type="SMART" id="SM00320">
    <property type="entry name" value="WD40"/>
    <property type="match status" value="3"/>
</dbReference>
<evidence type="ECO:0000256" key="2">
    <source>
        <dbReference type="ARBA" id="ARBA00022737"/>
    </source>
</evidence>
<dbReference type="VEuPathDB" id="FungiDB:CJJ07_001186"/>
<evidence type="ECO:0000313" key="7">
    <source>
        <dbReference type="Proteomes" id="UP000037122"/>
    </source>
</evidence>
<dbReference type="Gene3D" id="2.130.10.10">
    <property type="entry name" value="YVTN repeat-like/Quinoprotein amine dehydrogenase"/>
    <property type="match status" value="2"/>
</dbReference>
<dbReference type="PROSITE" id="PS50082">
    <property type="entry name" value="WD_REPEATS_2"/>
    <property type="match status" value="1"/>
</dbReference>
<dbReference type="Proteomes" id="UP000037122">
    <property type="component" value="Unassembled WGS sequence"/>
</dbReference>
<dbReference type="PANTHER" id="PTHR19857">
    <property type="entry name" value="MITOCHONDRIAL DIVISION PROTEIN 1-RELATED"/>
    <property type="match status" value="1"/>
</dbReference>
<organism evidence="6 7">
    <name type="scientific">Candidozyma auris</name>
    <name type="common">Yeast</name>
    <name type="synonym">Candida auris</name>
    <dbReference type="NCBI Taxonomy" id="498019"/>
    <lineage>
        <taxon>Eukaryota</taxon>
        <taxon>Fungi</taxon>
        <taxon>Dikarya</taxon>
        <taxon>Ascomycota</taxon>
        <taxon>Saccharomycotina</taxon>
        <taxon>Pichiomycetes</taxon>
        <taxon>Metschnikowiaceae</taxon>
        <taxon>Candidozyma</taxon>
    </lineage>
</organism>
<dbReference type="InterPro" id="IPR036322">
    <property type="entry name" value="WD40_repeat_dom_sf"/>
</dbReference>
<feature type="repeat" description="WD" evidence="5">
    <location>
        <begin position="128"/>
        <end position="169"/>
    </location>
</feature>